<keyword evidence="2 5" id="KW-0547">Nucleotide-binding</keyword>
<dbReference type="PANTHER" id="PTHR21231">
    <property type="entry name" value="XPA-BINDING PROTEIN 1-RELATED"/>
    <property type="match status" value="1"/>
</dbReference>
<dbReference type="SUPFAM" id="SSF52540">
    <property type="entry name" value="P-loop containing nucleoside triphosphate hydrolases"/>
    <property type="match status" value="1"/>
</dbReference>
<dbReference type="Gene3D" id="3.40.50.300">
    <property type="entry name" value="P-loop containing nucleotide triphosphate hydrolases"/>
    <property type="match status" value="1"/>
</dbReference>
<dbReference type="GO" id="GO:0005634">
    <property type="term" value="C:nucleus"/>
    <property type="evidence" value="ECO:0007669"/>
    <property type="project" value="UniProtKB-SubCell"/>
</dbReference>
<dbReference type="Pfam" id="PF03029">
    <property type="entry name" value="ATP_bind_1"/>
    <property type="match status" value="1"/>
</dbReference>
<dbReference type="Proteomes" id="UP000887561">
    <property type="component" value="Unplaced"/>
</dbReference>
<evidence type="ECO:0000313" key="6">
    <source>
        <dbReference type="Proteomes" id="UP000887561"/>
    </source>
</evidence>
<keyword evidence="4 5" id="KW-0342">GTP-binding</keyword>
<comment type="function">
    <text evidence="5">Small GTPase required for proper nuclear import of RNA polymerase II (RNAPII). May act at an RNAP assembly step prior to nuclear import.</text>
</comment>
<accession>A0A915N6I2</accession>
<reference evidence="7" key="1">
    <citation type="submission" date="2022-11" db="UniProtKB">
        <authorList>
            <consortium name="WormBaseParasite"/>
        </authorList>
    </citation>
    <scope>IDENTIFICATION</scope>
</reference>
<comment type="similarity">
    <text evidence="1 5">Belongs to the GPN-loop GTPase family.</text>
</comment>
<evidence type="ECO:0000256" key="1">
    <source>
        <dbReference type="ARBA" id="ARBA00005290"/>
    </source>
</evidence>
<comment type="subunit">
    <text evidence="5">Binds to RNA polymerase II.</text>
</comment>
<dbReference type="WBParaSite" id="scaffold7296_cov223.g11883">
    <property type="protein sequence ID" value="scaffold7296_cov223.g11883"/>
    <property type="gene ID" value="scaffold7296_cov223.g11883"/>
</dbReference>
<organism evidence="6 7">
    <name type="scientific">Meloidogyne javanica</name>
    <name type="common">Root-knot nematode worm</name>
    <dbReference type="NCBI Taxonomy" id="6303"/>
    <lineage>
        <taxon>Eukaryota</taxon>
        <taxon>Metazoa</taxon>
        <taxon>Ecdysozoa</taxon>
        <taxon>Nematoda</taxon>
        <taxon>Chromadorea</taxon>
        <taxon>Rhabditida</taxon>
        <taxon>Tylenchina</taxon>
        <taxon>Tylenchomorpha</taxon>
        <taxon>Tylenchoidea</taxon>
        <taxon>Meloidogynidae</taxon>
        <taxon>Meloidogyninae</taxon>
        <taxon>Meloidogyne</taxon>
        <taxon>Meloidogyne incognita group</taxon>
    </lineage>
</organism>
<keyword evidence="6" id="KW-1185">Reference proteome</keyword>
<dbReference type="AlphaFoldDB" id="A0A915N6I2"/>
<sequence length="193" mass="20930">MVKDTESPQQASSSSDQLPPCLVVLGMAGSGKTTFVQRLASHLHSKRTFPYLINLDPAAGTVPFPANIDIRDTVDYKGVMKEYGLGPNGAILTCLNLLCTKFDQILSLLEKRDSSIPSIILDTPGQIEVFTWSVSGSIITGSLADKYPTDSLDDSESCYANDLTRSLSIVLDSFYQNLNWVAVSSQNGQGFDK</sequence>
<proteinExistence type="inferred from homology"/>
<comment type="subcellular location">
    <subcellularLocation>
        <location evidence="5">Cytoplasm</location>
    </subcellularLocation>
    <subcellularLocation>
        <location evidence="5">Nucleus</location>
    </subcellularLocation>
</comment>
<dbReference type="GO" id="GO:0005737">
    <property type="term" value="C:cytoplasm"/>
    <property type="evidence" value="ECO:0007669"/>
    <property type="project" value="UniProtKB-SubCell"/>
</dbReference>
<keyword evidence="3 5" id="KW-0378">Hydrolase</keyword>
<protein>
    <recommendedName>
        <fullName evidence="5">GPN-loop GTPase</fullName>
        <ecNumber evidence="5">3.6.5.-</ecNumber>
    </recommendedName>
</protein>
<evidence type="ECO:0000256" key="5">
    <source>
        <dbReference type="RuleBase" id="RU365059"/>
    </source>
</evidence>
<name>A0A915N6I2_MELJA</name>
<evidence type="ECO:0000256" key="3">
    <source>
        <dbReference type="ARBA" id="ARBA00022801"/>
    </source>
</evidence>
<evidence type="ECO:0000256" key="2">
    <source>
        <dbReference type="ARBA" id="ARBA00022741"/>
    </source>
</evidence>
<evidence type="ECO:0000256" key="4">
    <source>
        <dbReference type="ARBA" id="ARBA00023134"/>
    </source>
</evidence>
<evidence type="ECO:0000313" key="7">
    <source>
        <dbReference type="WBParaSite" id="scaffold7296_cov223.g11883"/>
    </source>
</evidence>
<keyword evidence="5" id="KW-0963">Cytoplasm</keyword>
<dbReference type="EC" id="3.6.5.-" evidence="5"/>
<dbReference type="InterPro" id="IPR027417">
    <property type="entry name" value="P-loop_NTPase"/>
</dbReference>
<dbReference type="GO" id="GO:0005525">
    <property type="term" value="F:GTP binding"/>
    <property type="evidence" value="ECO:0007669"/>
    <property type="project" value="UniProtKB-KW"/>
</dbReference>
<dbReference type="GO" id="GO:0003924">
    <property type="term" value="F:GTPase activity"/>
    <property type="evidence" value="ECO:0007669"/>
    <property type="project" value="TreeGrafter"/>
</dbReference>
<dbReference type="InterPro" id="IPR004130">
    <property type="entry name" value="Gpn"/>
</dbReference>
<dbReference type="PANTHER" id="PTHR21231:SF8">
    <property type="entry name" value="GPN-LOOP GTPASE 1"/>
    <property type="match status" value="1"/>
</dbReference>